<sequence>MELLVGPTLAIDVPSPPGYVVPQKDKPPSLFSEEEADRRPEKVLIAMGIGSGTTEDSSESSSSIGAPDDSEVEEDDSVVSSSKEGLGSMETLDDSLPIKRGLSNHFSGKSKSFADLSYVNSVASAKDLEKPENPFNKRRRILMANKWSRKSSFYSWHNPKSMPLLALNEDEQEDGDVDGDDESPASSSPRQSHQERQDKLFMSPKLQGKKFNTVSLKSQSCFSLTDLGGLQHHR</sequence>
<name>A0A2P2J960_RHIMU</name>
<dbReference type="InterPro" id="IPR051992">
    <property type="entry name" value="OxStress_Response_Reg"/>
</dbReference>
<evidence type="ECO:0000256" key="2">
    <source>
        <dbReference type="ARBA" id="ARBA00023242"/>
    </source>
</evidence>
<accession>A0A2P2J960</accession>
<dbReference type="PANTHER" id="PTHR33172:SF91">
    <property type="entry name" value="PROTEIN OXIDATIVE STRESS 3 LIKE 5"/>
    <property type="match status" value="1"/>
</dbReference>
<reference evidence="4" key="1">
    <citation type="submission" date="2018-02" db="EMBL/GenBank/DDBJ databases">
        <title>Rhizophora mucronata_Transcriptome.</title>
        <authorList>
            <person name="Meera S.P."/>
            <person name="Sreeshan A."/>
            <person name="Augustine A."/>
        </authorList>
    </citation>
    <scope>NUCLEOTIDE SEQUENCE</scope>
    <source>
        <tissue evidence="4">Leaf</tissue>
    </source>
</reference>
<feature type="compositionally biased region" description="Low complexity" evidence="3">
    <location>
        <begin position="52"/>
        <end position="65"/>
    </location>
</feature>
<feature type="compositionally biased region" description="Acidic residues" evidence="3">
    <location>
        <begin position="68"/>
        <end position="77"/>
    </location>
</feature>
<dbReference type="AlphaFoldDB" id="A0A2P2J960"/>
<evidence type="ECO:0000256" key="1">
    <source>
        <dbReference type="ARBA" id="ARBA00004123"/>
    </source>
</evidence>
<dbReference type="GO" id="GO:0006950">
    <property type="term" value="P:response to stress"/>
    <property type="evidence" value="ECO:0007669"/>
    <property type="project" value="UniProtKB-ARBA"/>
</dbReference>
<dbReference type="PANTHER" id="PTHR33172">
    <property type="entry name" value="OS08G0516900 PROTEIN"/>
    <property type="match status" value="1"/>
</dbReference>
<proteinExistence type="predicted"/>
<organism evidence="4">
    <name type="scientific">Rhizophora mucronata</name>
    <name type="common">Asiatic mangrove</name>
    <dbReference type="NCBI Taxonomy" id="61149"/>
    <lineage>
        <taxon>Eukaryota</taxon>
        <taxon>Viridiplantae</taxon>
        <taxon>Streptophyta</taxon>
        <taxon>Embryophyta</taxon>
        <taxon>Tracheophyta</taxon>
        <taxon>Spermatophyta</taxon>
        <taxon>Magnoliopsida</taxon>
        <taxon>eudicotyledons</taxon>
        <taxon>Gunneridae</taxon>
        <taxon>Pentapetalae</taxon>
        <taxon>rosids</taxon>
        <taxon>fabids</taxon>
        <taxon>Malpighiales</taxon>
        <taxon>Rhizophoraceae</taxon>
        <taxon>Rhizophora</taxon>
    </lineage>
</organism>
<comment type="subcellular location">
    <subcellularLocation>
        <location evidence="1">Nucleus</location>
    </subcellularLocation>
</comment>
<feature type="region of interest" description="Disordered" evidence="3">
    <location>
        <begin position="164"/>
        <end position="206"/>
    </location>
</feature>
<evidence type="ECO:0000313" key="4">
    <source>
        <dbReference type="EMBL" id="MBW90020.1"/>
    </source>
</evidence>
<feature type="region of interest" description="Disordered" evidence="3">
    <location>
        <begin position="1"/>
        <end position="109"/>
    </location>
</feature>
<dbReference type="GO" id="GO:0005634">
    <property type="term" value="C:nucleus"/>
    <property type="evidence" value="ECO:0007669"/>
    <property type="project" value="UniProtKB-SubCell"/>
</dbReference>
<feature type="compositionally biased region" description="Acidic residues" evidence="3">
    <location>
        <begin position="168"/>
        <end position="183"/>
    </location>
</feature>
<evidence type="ECO:0000256" key="3">
    <source>
        <dbReference type="SAM" id="MobiDB-lite"/>
    </source>
</evidence>
<dbReference type="EMBL" id="GGEC01009537">
    <property type="protein sequence ID" value="MBW90020.1"/>
    <property type="molecule type" value="Transcribed_RNA"/>
</dbReference>
<protein>
    <submittedName>
        <fullName evidence="4">Uncharacterized protein</fullName>
    </submittedName>
</protein>
<keyword evidence="2" id="KW-0539">Nucleus</keyword>